<dbReference type="InterPro" id="IPR051713">
    <property type="entry name" value="T-cell_Activation_Regulation"/>
</dbReference>
<dbReference type="Pfam" id="PF07686">
    <property type="entry name" value="V-set"/>
    <property type="match status" value="4"/>
</dbReference>
<evidence type="ECO:0000256" key="4">
    <source>
        <dbReference type="ARBA" id="ARBA00022729"/>
    </source>
</evidence>
<dbReference type="SUPFAM" id="SSF48726">
    <property type="entry name" value="Immunoglobulin"/>
    <property type="match status" value="4"/>
</dbReference>
<evidence type="ECO:0000256" key="6">
    <source>
        <dbReference type="ARBA" id="ARBA00023136"/>
    </source>
</evidence>
<dbReference type="GO" id="GO:0007166">
    <property type="term" value="P:cell surface receptor signaling pathway"/>
    <property type="evidence" value="ECO:0007669"/>
    <property type="project" value="TreeGrafter"/>
</dbReference>
<comment type="caution">
    <text evidence="13">The sequence shown here is derived from an EMBL/GenBank/DDBJ whole genome shotgun (WGS) entry which is preliminary data.</text>
</comment>
<name>A0A9D3MIA5_ANGAN</name>
<evidence type="ECO:0000259" key="12">
    <source>
        <dbReference type="PROSITE" id="PS50835"/>
    </source>
</evidence>
<accession>A0A9D3MIA5</accession>
<dbReference type="GO" id="GO:0031295">
    <property type="term" value="P:T cell costimulation"/>
    <property type="evidence" value="ECO:0007669"/>
    <property type="project" value="TreeGrafter"/>
</dbReference>
<keyword evidence="8" id="KW-0675">Receptor</keyword>
<evidence type="ECO:0000256" key="3">
    <source>
        <dbReference type="ARBA" id="ARBA00022692"/>
    </source>
</evidence>
<dbReference type="SMART" id="SM00408">
    <property type="entry name" value="IGc2"/>
    <property type="match status" value="2"/>
</dbReference>
<keyword evidence="2" id="KW-1003">Cell membrane</keyword>
<keyword evidence="6" id="KW-0472">Membrane</keyword>
<dbReference type="InterPro" id="IPR013106">
    <property type="entry name" value="Ig_V-set"/>
</dbReference>
<dbReference type="GO" id="GO:0042130">
    <property type="term" value="P:negative regulation of T cell proliferation"/>
    <property type="evidence" value="ECO:0007669"/>
    <property type="project" value="TreeGrafter"/>
</dbReference>
<dbReference type="PANTHER" id="PTHR25466">
    <property type="entry name" value="T-LYMPHOCYTE ACTIVATION ANTIGEN"/>
    <property type="match status" value="1"/>
</dbReference>
<feature type="domain" description="Ig-like" evidence="12">
    <location>
        <begin position="22"/>
        <end position="118"/>
    </location>
</feature>
<proteinExistence type="predicted"/>
<feature type="domain" description="Ig-like" evidence="12">
    <location>
        <begin position="324"/>
        <end position="403"/>
    </location>
</feature>
<dbReference type="PROSITE" id="PS50835">
    <property type="entry name" value="IG_LIKE"/>
    <property type="match status" value="4"/>
</dbReference>
<feature type="domain" description="Ig-like" evidence="12">
    <location>
        <begin position="424"/>
        <end position="512"/>
    </location>
</feature>
<evidence type="ECO:0000256" key="7">
    <source>
        <dbReference type="ARBA" id="ARBA00023157"/>
    </source>
</evidence>
<keyword evidence="4 11" id="KW-0732">Signal</keyword>
<dbReference type="SMART" id="SM00409">
    <property type="entry name" value="IG"/>
    <property type="match status" value="4"/>
</dbReference>
<dbReference type="InterPro" id="IPR003599">
    <property type="entry name" value="Ig_sub"/>
</dbReference>
<evidence type="ECO:0000256" key="10">
    <source>
        <dbReference type="ARBA" id="ARBA00023319"/>
    </source>
</evidence>
<comment type="subcellular location">
    <subcellularLocation>
        <location evidence="1">Cell membrane</location>
        <topology evidence="1">Single-pass type I membrane protein</topology>
    </subcellularLocation>
</comment>
<evidence type="ECO:0000256" key="5">
    <source>
        <dbReference type="ARBA" id="ARBA00022989"/>
    </source>
</evidence>
<dbReference type="Gene3D" id="2.60.40.10">
    <property type="entry name" value="Immunoglobulins"/>
    <property type="match status" value="4"/>
</dbReference>
<dbReference type="GO" id="GO:0009897">
    <property type="term" value="C:external side of plasma membrane"/>
    <property type="evidence" value="ECO:0007669"/>
    <property type="project" value="TreeGrafter"/>
</dbReference>
<dbReference type="InterPro" id="IPR003598">
    <property type="entry name" value="Ig_sub2"/>
</dbReference>
<dbReference type="InterPro" id="IPR007110">
    <property type="entry name" value="Ig-like_dom"/>
</dbReference>
<feature type="domain" description="Ig-like" evidence="12">
    <location>
        <begin position="138"/>
        <end position="242"/>
    </location>
</feature>
<evidence type="ECO:0000313" key="13">
    <source>
        <dbReference type="EMBL" id="KAG5849422.1"/>
    </source>
</evidence>
<keyword evidence="10" id="KW-0393">Immunoglobulin domain</keyword>
<keyword evidence="14" id="KW-1185">Reference proteome</keyword>
<dbReference type="InterPro" id="IPR013783">
    <property type="entry name" value="Ig-like_fold"/>
</dbReference>
<keyword evidence="9" id="KW-0325">Glycoprotein</keyword>
<dbReference type="Proteomes" id="UP001044222">
    <property type="component" value="Unassembled WGS sequence"/>
</dbReference>
<evidence type="ECO:0000256" key="1">
    <source>
        <dbReference type="ARBA" id="ARBA00004251"/>
    </source>
</evidence>
<evidence type="ECO:0000256" key="8">
    <source>
        <dbReference type="ARBA" id="ARBA00023170"/>
    </source>
</evidence>
<dbReference type="GO" id="GO:0042102">
    <property type="term" value="P:positive regulation of T cell proliferation"/>
    <property type="evidence" value="ECO:0007669"/>
    <property type="project" value="TreeGrafter"/>
</dbReference>
<sequence length="627" mass="68202">MFAVHGGISGVSLCIALLLVIPSVSPPVPPPSVVKGEFGASVTLPCDGSAYRGTPEAQLDVLWQTPVGKKVARYSRGDHSVGIHFEGRVTFPTERIRQGDFSINISSVTFRDEYSYECVWKGPDERGLNDVRLYVLEPPIPNHLSVPVGDSVTLPCYGQINKEAPEESFVQWKRGDELVLKHGLDEVTYGPKYDGRASVSSERIQKGDFSLSLSVTGVCDSGVYQCSTDQNQNVTSIVLELKDYRHYKSVSLSLGTLFSLSLPEEPVKVVFSKEGTSESNINQIAACLPCVVGMDASFSMALLLAVLSVSHAVSSLSIVKGEFGASVTLPCNGSEFRGTPEAQLDVLWRTSDGKKVAHYSRRVHSVGVGFQGRVTFSTERIRQGDFSINISSVTFRDEDLYECVWNKGPDEIGLNDVRLYVLGPPIPKYLSVPVGDSVTLPCYGQINKEAPEESFVQWKRGDELVLEHGSEEVAYGPKYEGRASVSSKRIQKGDFSLSLSVTGLCDSGVYQCSTDLNPNATWVILELKDFGNFTPVSLDLGMPFSLSLPQEPVKVIFSKEGAFPEVPLCSVDTGTQGHKIGSSSGRYQASACLFIQSMRKKSSAAYIAVLHFPLGNPFQAIFYCCAG</sequence>
<evidence type="ECO:0000256" key="2">
    <source>
        <dbReference type="ARBA" id="ARBA00022475"/>
    </source>
</evidence>
<evidence type="ECO:0000313" key="14">
    <source>
        <dbReference type="Proteomes" id="UP001044222"/>
    </source>
</evidence>
<keyword evidence="3" id="KW-0812">Transmembrane</keyword>
<evidence type="ECO:0000256" key="9">
    <source>
        <dbReference type="ARBA" id="ARBA00023180"/>
    </source>
</evidence>
<dbReference type="SMART" id="SM00406">
    <property type="entry name" value="IGv"/>
    <property type="match status" value="4"/>
</dbReference>
<dbReference type="InterPro" id="IPR036179">
    <property type="entry name" value="Ig-like_dom_sf"/>
</dbReference>
<protein>
    <recommendedName>
        <fullName evidence="12">Ig-like domain-containing protein</fullName>
    </recommendedName>
</protein>
<feature type="chain" id="PRO_5038757477" description="Ig-like domain-containing protein" evidence="11">
    <location>
        <begin position="27"/>
        <end position="627"/>
    </location>
</feature>
<reference evidence="13" key="1">
    <citation type="submission" date="2021-01" db="EMBL/GenBank/DDBJ databases">
        <title>A chromosome-scale assembly of European eel, Anguilla anguilla.</title>
        <authorList>
            <person name="Henkel C."/>
            <person name="Jong-Raadsen S.A."/>
            <person name="Dufour S."/>
            <person name="Weltzien F.-A."/>
            <person name="Palstra A.P."/>
            <person name="Pelster B."/>
            <person name="Spaink H.P."/>
            <person name="Van Den Thillart G.E."/>
            <person name="Jansen H."/>
            <person name="Zahm M."/>
            <person name="Klopp C."/>
            <person name="Cedric C."/>
            <person name="Louis A."/>
            <person name="Berthelot C."/>
            <person name="Parey E."/>
            <person name="Roest Crollius H."/>
            <person name="Montfort J."/>
            <person name="Robinson-Rechavi M."/>
            <person name="Bucao C."/>
            <person name="Bouchez O."/>
            <person name="Gislard M."/>
            <person name="Lluch J."/>
            <person name="Milhes M."/>
            <person name="Lampietro C."/>
            <person name="Lopez Roques C."/>
            <person name="Donnadieu C."/>
            <person name="Braasch I."/>
            <person name="Desvignes T."/>
            <person name="Postlethwait J."/>
            <person name="Bobe J."/>
            <person name="Guiguen Y."/>
            <person name="Dirks R."/>
        </authorList>
    </citation>
    <scope>NUCLEOTIDE SEQUENCE</scope>
    <source>
        <strain evidence="13">Tag_6206</strain>
        <tissue evidence="13">Liver</tissue>
    </source>
</reference>
<feature type="signal peptide" evidence="11">
    <location>
        <begin position="1"/>
        <end position="26"/>
    </location>
</feature>
<dbReference type="PANTHER" id="PTHR25466:SF14">
    <property type="entry name" value="BUTYROPHILIN SUBFAMILY 2 MEMBER A2-LIKE-RELATED"/>
    <property type="match status" value="1"/>
</dbReference>
<dbReference type="GO" id="GO:0071222">
    <property type="term" value="P:cellular response to lipopolysaccharide"/>
    <property type="evidence" value="ECO:0007669"/>
    <property type="project" value="TreeGrafter"/>
</dbReference>
<organism evidence="13 14">
    <name type="scientific">Anguilla anguilla</name>
    <name type="common">European freshwater eel</name>
    <name type="synonym">Muraena anguilla</name>
    <dbReference type="NCBI Taxonomy" id="7936"/>
    <lineage>
        <taxon>Eukaryota</taxon>
        <taxon>Metazoa</taxon>
        <taxon>Chordata</taxon>
        <taxon>Craniata</taxon>
        <taxon>Vertebrata</taxon>
        <taxon>Euteleostomi</taxon>
        <taxon>Actinopterygii</taxon>
        <taxon>Neopterygii</taxon>
        <taxon>Teleostei</taxon>
        <taxon>Anguilliformes</taxon>
        <taxon>Anguillidae</taxon>
        <taxon>Anguilla</taxon>
    </lineage>
</organism>
<keyword evidence="5" id="KW-1133">Transmembrane helix</keyword>
<dbReference type="EMBL" id="JAFIRN010000005">
    <property type="protein sequence ID" value="KAG5849422.1"/>
    <property type="molecule type" value="Genomic_DNA"/>
</dbReference>
<dbReference type="GO" id="GO:0006955">
    <property type="term" value="P:immune response"/>
    <property type="evidence" value="ECO:0007669"/>
    <property type="project" value="TreeGrafter"/>
</dbReference>
<gene>
    <name evidence="13" type="ORF">ANANG_G00110230</name>
</gene>
<keyword evidence="7" id="KW-1015">Disulfide bond</keyword>
<dbReference type="AlphaFoldDB" id="A0A9D3MIA5"/>
<evidence type="ECO:0000256" key="11">
    <source>
        <dbReference type="SAM" id="SignalP"/>
    </source>
</evidence>